<proteinExistence type="inferred from homology"/>
<feature type="transmembrane region" description="Helical" evidence="10">
    <location>
        <begin position="433"/>
        <end position="453"/>
    </location>
</feature>
<evidence type="ECO:0000256" key="5">
    <source>
        <dbReference type="ARBA" id="ARBA00022692"/>
    </source>
</evidence>
<accession>A0A367YDG6</accession>
<feature type="transmembrane region" description="Helical" evidence="10">
    <location>
        <begin position="139"/>
        <end position="167"/>
    </location>
</feature>
<feature type="transmembrane region" description="Helical" evidence="10">
    <location>
        <begin position="197"/>
        <end position="218"/>
    </location>
</feature>
<comment type="subcellular location">
    <subcellularLocation>
        <location evidence="1">Membrane</location>
        <topology evidence="1">Multi-pass membrane protein</topology>
    </subcellularLocation>
    <subcellularLocation>
        <location evidence="2">Mitochondrion</location>
    </subcellularLocation>
</comment>
<evidence type="ECO:0000256" key="2">
    <source>
        <dbReference type="ARBA" id="ARBA00004173"/>
    </source>
</evidence>
<dbReference type="OrthoDB" id="6132759at2759"/>
<dbReference type="PROSITE" id="PS50283">
    <property type="entry name" value="NA_SOLUT_SYMP_3"/>
    <property type="match status" value="1"/>
</dbReference>
<dbReference type="InterPro" id="IPR001734">
    <property type="entry name" value="Na/solute_symporter"/>
</dbReference>
<feature type="domain" description="Branched-chain alpha-ketoacid dehydrogenase kinase/Pyruvate dehydrogenase kinase N-terminal" evidence="11">
    <location>
        <begin position="743"/>
        <end position="896"/>
    </location>
</feature>
<dbReference type="InterPro" id="IPR038377">
    <property type="entry name" value="Na/Glc_symporter_sf"/>
</dbReference>
<dbReference type="Pfam" id="PF00474">
    <property type="entry name" value="SSF"/>
    <property type="match status" value="1"/>
</dbReference>
<keyword evidence="5 10" id="KW-0812">Transmembrane</keyword>
<dbReference type="InterPro" id="IPR031155">
    <property type="entry name" value="DUR"/>
</dbReference>
<comment type="similarity">
    <text evidence="4">Belongs to the sodium:solute symporter (SSF) (TC 2.A.21) family.</text>
</comment>
<feature type="transmembrane region" description="Helical" evidence="10">
    <location>
        <begin position="293"/>
        <end position="321"/>
    </location>
</feature>
<reference evidence="12 13" key="1">
    <citation type="submission" date="2018-06" db="EMBL/GenBank/DDBJ databases">
        <title>Whole genome sequencing of Candida tropicalis (genome annotated by CSBL at Korea University).</title>
        <authorList>
            <person name="Ahn J."/>
        </authorList>
    </citation>
    <scope>NUCLEOTIDE SEQUENCE [LARGE SCALE GENOMIC DNA]</scope>
    <source>
        <strain evidence="12 13">ATCC 20962</strain>
    </source>
</reference>
<dbReference type="CDD" id="cd11476">
    <property type="entry name" value="SLC5sbd_DUR3"/>
    <property type="match status" value="1"/>
</dbReference>
<feature type="transmembrane region" description="Helical" evidence="10">
    <location>
        <begin position="460"/>
        <end position="480"/>
    </location>
</feature>
<evidence type="ECO:0000256" key="9">
    <source>
        <dbReference type="SAM" id="MobiDB-lite"/>
    </source>
</evidence>
<evidence type="ECO:0000256" key="3">
    <source>
        <dbReference type="ARBA" id="ARBA00006155"/>
    </source>
</evidence>
<feature type="transmembrane region" description="Helical" evidence="10">
    <location>
        <begin position="173"/>
        <end position="190"/>
    </location>
</feature>
<feature type="transmembrane region" description="Helical" evidence="10">
    <location>
        <begin position="259"/>
        <end position="281"/>
    </location>
</feature>
<dbReference type="EMBL" id="QLNQ01000023">
    <property type="protein sequence ID" value="RCK63837.1"/>
    <property type="molecule type" value="Genomic_DNA"/>
</dbReference>
<sequence>MSEVVDTPVELLNQAAGYGVLVGVGAVFAIGMIITTLLLKKYLHENARTTETFSVANRSVGTFLSASAVYSSWSWATEFVMLNSQVYNYGIQAAYYFGAGLAVQIAVMSMVGIHAKKKIPTAHTSLEVVEARYGRTAHLLYLVLALICNITSSSAMVLTVASLISIIAGNLHIVASTMLIPFGVLLYTVVGGLKATFLTDFVHTTILLIILCYLNTAVLTSDQVGGLSGLWDKLVAVSQTKYIEGNYEGSIITGKSQGAVIFGLVLTAGNFGLSVMDSAFWQKTFSASPRATVPAYLLTAFFIFSNVWPIGTIAGGALHFLESDPSFPTYPRKMTSYEVASGYVLPYVLKATLGNGAVGALLLVIYLAVTSTLSAQMVSVSSILSFDIYKKYVNPAAKNKSMIRVAHVGCVFFGFGIAGFCIMLHYVGVNMTWYTYFYPIIICPGVIPILFTITWARQTFWAAVLSPLIGLFAAIAVWLSTADRYYGEINIDTLGGQLPALWGSLTALLLPGVASIVISFIKPEKFDWSELQKLDLLIKDDDDTSSSIEPANEEIAEKQEDVDVKVETEQSSQDAGEKEVQLDRNKPQQLSPKELDFWIKVATGSAISILLITWVVWPMSLYRDWIFSASYFKGYVTVSLIWLYATLIVIGLVPFYTGRHSVAKVFRGLYNDYIKKRKLSSTTTPITQHSYIQEYLSDSSKEEITKHLKNLEPFPTHSSILNPQHFYQNAVLLDYLKKQPHLVSLQQLAGFGNALTKQKVIDSANFVRTELPIRLALRIRELQSLPFGVVNNYHIAQVYQSYYFTFNYLRKVPKIRMLDDNQRLCLKIASLLDGGVRNLSHLIMGALEVSISDALGKDELDALMRNLLMSRMARRMMLQQHVSISNKKSAPHFIGEMLQECRPAEMLRSSMSDGDLETMFRFMAPHLKYMFHEILRNSVEATIKTHSTRTSKLLPPVKVTIVDLEKHVLFRISDQGGGIRHDKLKSIWSFGKLPDLARKSLANFHRIPGLELYSNLKVTPAGSSIVTPQAQQVMQHTSLSESAGKKTSLDHLMARPLNYHLGMGLPMCSVYADYWNGSLTMNSLDGYGSDTSLTLRKLDNHSNIIRLDRA</sequence>
<evidence type="ECO:0000256" key="1">
    <source>
        <dbReference type="ARBA" id="ARBA00004141"/>
    </source>
</evidence>
<gene>
    <name evidence="12" type="primary">DUR3_10</name>
    <name evidence="12" type="ORF">Cantr_10788</name>
</gene>
<feature type="transmembrane region" description="Helical" evidence="10">
    <location>
        <begin position="405"/>
        <end position="427"/>
    </location>
</feature>
<dbReference type="InterPro" id="IPR036784">
    <property type="entry name" value="AK/P_DHK_N_sf"/>
</dbReference>
<comment type="similarity">
    <text evidence="3">Belongs to the PDK/BCKDK protein kinase family.</text>
</comment>
<evidence type="ECO:0000313" key="13">
    <source>
        <dbReference type="Proteomes" id="UP000253472"/>
    </source>
</evidence>
<feature type="transmembrane region" description="Helical" evidence="10">
    <location>
        <begin position="597"/>
        <end position="617"/>
    </location>
</feature>
<keyword evidence="7" id="KW-0496">Mitochondrion</keyword>
<comment type="caution">
    <text evidence="12">The sequence shown here is derived from an EMBL/GenBank/DDBJ whole genome shotgun (WGS) entry which is preliminary data.</text>
</comment>
<dbReference type="Gene3D" id="3.30.565.10">
    <property type="entry name" value="Histidine kinase-like ATPase, C-terminal domain"/>
    <property type="match status" value="1"/>
</dbReference>
<evidence type="ECO:0000256" key="6">
    <source>
        <dbReference type="ARBA" id="ARBA00022989"/>
    </source>
</evidence>
<keyword evidence="8 10" id="KW-0472">Membrane</keyword>
<organism evidence="12 13">
    <name type="scientific">Candida viswanathii</name>
    <dbReference type="NCBI Taxonomy" id="5486"/>
    <lineage>
        <taxon>Eukaryota</taxon>
        <taxon>Fungi</taxon>
        <taxon>Dikarya</taxon>
        <taxon>Ascomycota</taxon>
        <taxon>Saccharomycotina</taxon>
        <taxon>Pichiomycetes</taxon>
        <taxon>Debaryomycetaceae</taxon>
        <taxon>Candida/Lodderomyces clade</taxon>
        <taxon>Candida</taxon>
    </lineage>
</organism>
<dbReference type="InterPro" id="IPR036890">
    <property type="entry name" value="HATPase_C_sf"/>
</dbReference>
<evidence type="ECO:0000259" key="11">
    <source>
        <dbReference type="Pfam" id="PF10436"/>
    </source>
</evidence>
<dbReference type="SUPFAM" id="SSF69012">
    <property type="entry name" value="alpha-ketoacid dehydrogenase kinase, N-terminal domain"/>
    <property type="match status" value="1"/>
</dbReference>
<dbReference type="SUPFAM" id="SSF55874">
    <property type="entry name" value="ATPase domain of HSP90 chaperone/DNA topoisomerase II/histidine kinase"/>
    <property type="match status" value="1"/>
</dbReference>
<feature type="transmembrane region" description="Helical" evidence="10">
    <location>
        <begin position="500"/>
        <end position="521"/>
    </location>
</feature>
<feature type="compositionally biased region" description="Basic and acidic residues" evidence="9">
    <location>
        <begin position="575"/>
        <end position="586"/>
    </location>
</feature>
<evidence type="ECO:0000256" key="8">
    <source>
        <dbReference type="ARBA" id="ARBA00023136"/>
    </source>
</evidence>
<evidence type="ECO:0000313" key="12">
    <source>
        <dbReference type="EMBL" id="RCK63837.1"/>
    </source>
</evidence>
<feature type="transmembrane region" description="Helical" evidence="10">
    <location>
        <begin position="20"/>
        <end position="43"/>
    </location>
</feature>
<evidence type="ECO:0000256" key="4">
    <source>
        <dbReference type="ARBA" id="ARBA00006434"/>
    </source>
</evidence>
<dbReference type="Gene3D" id="1.20.1730.10">
    <property type="entry name" value="Sodium/glucose cotransporter"/>
    <property type="match status" value="1"/>
</dbReference>
<evidence type="ECO:0000256" key="10">
    <source>
        <dbReference type="SAM" id="Phobius"/>
    </source>
</evidence>
<dbReference type="Proteomes" id="UP000253472">
    <property type="component" value="Unassembled WGS sequence"/>
</dbReference>
<dbReference type="STRING" id="5486.A0A367YDG6"/>
<evidence type="ECO:0000256" key="7">
    <source>
        <dbReference type="ARBA" id="ARBA00023128"/>
    </source>
</evidence>
<dbReference type="Gene3D" id="1.20.140.20">
    <property type="entry name" value="Alpha-ketoacid/pyruvate dehydrogenase kinase, N-terminal domain"/>
    <property type="match status" value="1"/>
</dbReference>
<dbReference type="GO" id="GO:0015204">
    <property type="term" value="F:urea transmembrane transporter activity"/>
    <property type="evidence" value="ECO:0007669"/>
    <property type="project" value="InterPro"/>
</dbReference>
<keyword evidence="6 10" id="KW-1133">Transmembrane helix</keyword>
<keyword evidence="13" id="KW-1185">Reference proteome</keyword>
<feature type="transmembrane region" description="Helical" evidence="10">
    <location>
        <begin position="93"/>
        <end position="113"/>
    </location>
</feature>
<feature type="region of interest" description="Disordered" evidence="9">
    <location>
        <begin position="559"/>
        <end position="586"/>
    </location>
</feature>
<protein>
    <submittedName>
        <fullName evidence="12">Urea active transporter</fullName>
    </submittedName>
</protein>
<feature type="transmembrane region" description="Helical" evidence="10">
    <location>
        <begin position="637"/>
        <end position="657"/>
    </location>
</feature>
<name>A0A367YDG6_9ASCO</name>
<dbReference type="GO" id="GO:0005739">
    <property type="term" value="C:mitochondrion"/>
    <property type="evidence" value="ECO:0007669"/>
    <property type="project" value="UniProtKB-SubCell"/>
</dbReference>
<feature type="transmembrane region" description="Helical" evidence="10">
    <location>
        <begin position="357"/>
        <end position="384"/>
    </location>
</feature>
<dbReference type="GO" id="GO:0005886">
    <property type="term" value="C:plasma membrane"/>
    <property type="evidence" value="ECO:0007669"/>
    <property type="project" value="TreeGrafter"/>
</dbReference>
<dbReference type="PANTHER" id="PTHR46154">
    <property type="match status" value="1"/>
</dbReference>
<feature type="compositionally biased region" description="Basic and acidic residues" evidence="9">
    <location>
        <begin position="559"/>
        <end position="568"/>
    </location>
</feature>
<dbReference type="PANTHER" id="PTHR46154:SF3">
    <property type="entry name" value="DUR32P"/>
    <property type="match status" value="1"/>
</dbReference>
<dbReference type="Pfam" id="PF10436">
    <property type="entry name" value="BCDHK_Adom3"/>
    <property type="match status" value="1"/>
</dbReference>
<dbReference type="InterPro" id="IPR018955">
    <property type="entry name" value="BCDHK/PDK_N"/>
</dbReference>
<feature type="transmembrane region" description="Helical" evidence="10">
    <location>
        <begin position="55"/>
        <end position="73"/>
    </location>
</feature>
<dbReference type="AlphaFoldDB" id="A0A367YDG6"/>